<sequence length="128" mass="13524">MLPLPHPPWGAAPAPSQPSASGLRTVCSSASLGSGIKVVPSPAPDLTPEAVSIFGRDEGLAVSIFGRDEGLAVQFEIGISCSTDCNLISKIFMSEVDQKDYTFRDLESKNKKSKGNGCVGKELDRRTS</sequence>
<protein>
    <submittedName>
        <fullName evidence="2">Uncharacterized protein</fullName>
    </submittedName>
</protein>
<dbReference type="Proteomes" id="UP000010556">
    <property type="component" value="Unassembled WGS sequence"/>
</dbReference>
<feature type="region of interest" description="Disordered" evidence="1">
    <location>
        <begin position="109"/>
        <end position="128"/>
    </location>
</feature>
<organism evidence="2 3">
    <name type="scientific">Myotis davidii</name>
    <name type="common">David's myotis</name>
    <dbReference type="NCBI Taxonomy" id="225400"/>
    <lineage>
        <taxon>Eukaryota</taxon>
        <taxon>Metazoa</taxon>
        <taxon>Chordata</taxon>
        <taxon>Craniata</taxon>
        <taxon>Vertebrata</taxon>
        <taxon>Euteleostomi</taxon>
        <taxon>Mammalia</taxon>
        <taxon>Eutheria</taxon>
        <taxon>Laurasiatheria</taxon>
        <taxon>Chiroptera</taxon>
        <taxon>Yangochiroptera</taxon>
        <taxon>Vespertilionidae</taxon>
        <taxon>Myotis</taxon>
    </lineage>
</organism>
<feature type="region of interest" description="Disordered" evidence="1">
    <location>
        <begin position="1"/>
        <end position="23"/>
    </location>
</feature>
<evidence type="ECO:0000313" key="2">
    <source>
        <dbReference type="EMBL" id="ELK32519.1"/>
    </source>
</evidence>
<feature type="compositionally biased region" description="Low complexity" evidence="1">
    <location>
        <begin position="11"/>
        <end position="21"/>
    </location>
</feature>
<evidence type="ECO:0000313" key="3">
    <source>
        <dbReference type="Proteomes" id="UP000010556"/>
    </source>
</evidence>
<accession>L5M1K0</accession>
<feature type="compositionally biased region" description="Pro residues" evidence="1">
    <location>
        <begin position="1"/>
        <end position="10"/>
    </location>
</feature>
<dbReference type="EMBL" id="KB105175">
    <property type="protein sequence ID" value="ELK32519.1"/>
    <property type="molecule type" value="Genomic_DNA"/>
</dbReference>
<gene>
    <name evidence="2" type="ORF">MDA_GLEAN10017560</name>
</gene>
<evidence type="ECO:0000256" key="1">
    <source>
        <dbReference type="SAM" id="MobiDB-lite"/>
    </source>
</evidence>
<reference evidence="3" key="1">
    <citation type="journal article" date="2013" name="Science">
        <title>Comparative analysis of bat genomes provides insight into the evolution of flight and immunity.</title>
        <authorList>
            <person name="Zhang G."/>
            <person name="Cowled C."/>
            <person name="Shi Z."/>
            <person name="Huang Z."/>
            <person name="Bishop-Lilly K.A."/>
            <person name="Fang X."/>
            <person name="Wynne J.W."/>
            <person name="Xiong Z."/>
            <person name="Baker M.L."/>
            <person name="Zhao W."/>
            <person name="Tachedjian M."/>
            <person name="Zhu Y."/>
            <person name="Zhou P."/>
            <person name="Jiang X."/>
            <person name="Ng J."/>
            <person name="Yang L."/>
            <person name="Wu L."/>
            <person name="Xiao J."/>
            <person name="Feng Y."/>
            <person name="Chen Y."/>
            <person name="Sun X."/>
            <person name="Zhang Y."/>
            <person name="Marsh G.A."/>
            <person name="Crameri G."/>
            <person name="Broder C.C."/>
            <person name="Frey K.G."/>
            <person name="Wang L.F."/>
            <person name="Wang J."/>
        </authorList>
    </citation>
    <scope>NUCLEOTIDE SEQUENCE [LARGE SCALE GENOMIC DNA]</scope>
</reference>
<dbReference type="AlphaFoldDB" id="L5M1K0"/>
<proteinExistence type="predicted"/>
<keyword evidence="3" id="KW-1185">Reference proteome</keyword>
<name>L5M1K0_MYODS</name>